<proteinExistence type="predicted"/>
<name>A0A445MRM1_9BACT</name>
<reference evidence="1" key="1">
    <citation type="submission" date="2018-01" db="EMBL/GenBank/DDBJ databases">
        <authorList>
            <person name="Regsiter A."/>
            <person name="William W."/>
        </authorList>
    </citation>
    <scope>NUCLEOTIDE SEQUENCE</scope>
    <source>
        <strain evidence="1">TRIP AH-1</strain>
    </source>
</reference>
<protein>
    <submittedName>
        <fullName evidence="1">Iron-sulfur cluster assembly accessory protein</fullName>
    </submittedName>
</protein>
<organism evidence="1">
    <name type="scientific">uncultured Desulfobacterium sp</name>
    <dbReference type="NCBI Taxonomy" id="201089"/>
    <lineage>
        <taxon>Bacteria</taxon>
        <taxon>Pseudomonadati</taxon>
        <taxon>Thermodesulfobacteriota</taxon>
        <taxon>Desulfobacteria</taxon>
        <taxon>Desulfobacterales</taxon>
        <taxon>Desulfobacteriaceae</taxon>
        <taxon>Desulfobacterium</taxon>
        <taxon>environmental samples</taxon>
    </lineage>
</organism>
<gene>
    <name evidence="1" type="ORF">PITCH_A1150086</name>
</gene>
<sequence length="45" mass="4877">MVEKDFYERIKPIKVDYIESVLGAGFSISSNMPKPATSCGSSCSC</sequence>
<dbReference type="EMBL" id="OJIN01000019">
    <property type="protein sequence ID" value="SPD72051.1"/>
    <property type="molecule type" value="Genomic_DNA"/>
</dbReference>
<evidence type="ECO:0000313" key="1">
    <source>
        <dbReference type="EMBL" id="SPD72051.1"/>
    </source>
</evidence>
<dbReference type="AlphaFoldDB" id="A0A445MRM1"/>
<accession>A0A445MRM1</accession>